<dbReference type="OrthoDB" id="5654187at2"/>
<dbReference type="InterPro" id="IPR001810">
    <property type="entry name" value="F-box_dom"/>
</dbReference>
<comment type="caution">
    <text evidence="2">The sequence shown here is derived from an EMBL/GenBank/DDBJ whole genome shotgun (WGS) entry which is preliminary data.</text>
</comment>
<accession>A0A1E5JLD4</accession>
<dbReference type="PATRIC" id="fig|45071.6.peg.2980"/>
<sequence>MSFEKLPVELQAIILSNLNSSDLQKTAQVSKIIRQQSTKLLNTLHAGYQEEKILPNTSDYYAVGEKVMVSQPTNPWDKGFPYRKERKSIPENEIKNAIPKQGTMKLFRTQKEAQDYAICTLDQVHTIDRIAAVFHVQLKEPILSTIIKQEITPVAYHIFRSGPRRKTIEYVLADVNNLEFISGQVSDYAEISLENKKEDNCACLLM</sequence>
<evidence type="ECO:0000313" key="3">
    <source>
        <dbReference type="Proteomes" id="UP000095229"/>
    </source>
</evidence>
<dbReference type="AlphaFoldDB" id="A0A1E5JLD4"/>
<dbReference type="EMBL" id="LSOG01000102">
    <property type="protein sequence ID" value="OEH45322.1"/>
    <property type="molecule type" value="Genomic_DNA"/>
</dbReference>
<feature type="domain" description="F-box" evidence="1">
    <location>
        <begin position="1"/>
        <end position="51"/>
    </location>
</feature>
<evidence type="ECO:0000313" key="2">
    <source>
        <dbReference type="EMBL" id="OEH45322.1"/>
    </source>
</evidence>
<keyword evidence="3" id="KW-1185">Reference proteome</keyword>
<gene>
    <name evidence="2" type="ORF">lpari_03717</name>
</gene>
<dbReference type="InterPro" id="IPR036047">
    <property type="entry name" value="F-box-like_dom_sf"/>
</dbReference>
<name>A0A1E5JLD4_9GAMM</name>
<dbReference type="SUPFAM" id="SSF81383">
    <property type="entry name" value="F-box domain"/>
    <property type="match status" value="1"/>
</dbReference>
<organism evidence="2 3">
    <name type="scientific">Legionella parisiensis</name>
    <dbReference type="NCBI Taxonomy" id="45071"/>
    <lineage>
        <taxon>Bacteria</taxon>
        <taxon>Pseudomonadati</taxon>
        <taxon>Pseudomonadota</taxon>
        <taxon>Gammaproteobacteria</taxon>
        <taxon>Legionellales</taxon>
        <taxon>Legionellaceae</taxon>
        <taxon>Legionella</taxon>
    </lineage>
</organism>
<dbReference type="RefSeq" id="WP_058518498.1">
    <property type="nucleotide sequence ID" value="NZ_CAAAIE010000001.1"/>
</dbReference>
<reference evidence="2 3" key="1">
    <citation type="submission" date="2016-02" db="EMBL/GenBank/DDBJ databases">
        <title>Secondary metabolites in Legionella.</title>
        <authorList>
            <person name="Tobias N.J."/>
            <person name="Bode H.B."/>
        </authorList>
    </citation>
    <scope>NUCLEOTIDE SEQUENCE [LARGE SCALE GENOMIC DNA]</scope>
    <source>
        <strain evidence="2 3">DSM 19216</strain>
    </source>
</reference>
<proteinExistence type="predicted"/>
<evidence type="ECO:0000259" key="1">
    <source>
        <dbReference type="PROSITE" id="PS50181"/>
    </source>
</evidence>
<dbReference type="CDD" id="cd09917">
    <property type="entry name" value="F-box_SF"/>
    <property type="match status" value="1"/>
</dbReference>
<protein>
    <recommendedName>
        <fullName evidence="1">F-box domain-containing protein</fullName>
    </recommendedName>
</protein>
<dbReference type="Pfam" id="PF00646">
    <property type="entry name" value="F-box"/>
    <property type="match status" value="1"/>
</dbReference>
<dbReference type="PROSITE" id="PS50181">
    <property type="entry name" value="FBOX"/>
    <property type="match status" value="1"/>
</dbReference>
<dbReference type="Proteomes" id="UP000095229">
    <property type="component" value="Unassembled WGS sequence"/>
</dbReference>